<keyword evidence="3" id="KW-1185">Reference proteome</keyword>
<feature type="compositionally biased region" description="Gly residues" evidence="1">
    <location>
        <begin position="172"/>
        <end position="184"/>
    </location>
</feature>
<feature type="compositionally biased region" description="Basic residues" evidence="1">
    <location>
        <begin position="222"/>
        <end position="231"/>
    </location>
</feature>
<comment type="caution">
    <text evidence="2">The sequence shown here is derived from an EMBL/GenBank/DDBJ whole genome shotgun (WGS) entry which is preliminary data.</text>
</comment>
<evidence type="ECO:0000313" key="2">
    <source>
        <dbReference type="EMBL" id="CAK0903210.1"/>
    </source>
</evidence>
<gene>
    <name evidence="2" type="ORF">PCOR1329_LOCUS79573</name>
</gene>
<dbReference type="Proteomes" id="UP001189429">
    <property type="component" value="Unassembled WGS sequence"/>
</dbReference>
<name>A0ABN9XT97_9DINO</name>
<protein>
    <submittedName>
        <fullName evidence="2">Uncharacterized protein</fullName>
    </submittedName>
</protein>
<feature type="region of interest" description="Disordered" evidence="1">
    <location>
        <begin position="169"/>
        <end position="322"/>
    </location>
</feature>
<evidence type="ECO:0000313" key="3">
    <source>
        <dbReference type="Proteomes" id="UP001189429"/>
    </source>
</evidence>
<dbReference type="EMBL" id="CAUYUJ010021182">
    <property type="protein sequence ID" value="CAK0903210.1"/>
    <property type="molecule type" value="Genomic_DNA"/>
</dbReference>
<evidence type="ECO:0000256" key="1">
    <source>
        <dbReference type="SAM" id="MobiDB-lite"/>
    </source>
</evidence>
<sequence length="529" mass="52731">MTGVVSDVDAHPAAWGALAGAVELAARGAAAGAAGSTRHVAAAAVAAAVRTAVESLAPLVMAVEAPSANIEELALRFAAMAPALLQAIRGQQAGGAVRAARNLGAHALLGDGAAALASALDRPTCAQRGGRAVRARRAAAAGPWQPSLRRCAAGPSSAATVFEEVYSEMDKSGGGSSGGSGVGPGPWARAAVSRARSGPPPRQAAAMLLRTPPGAASPMVRRGARRRRRRPKSLDVVKIVRFSEKDVTDSDDDGAPGPGELEGSVGVGPAAPGPPPPPEAADAPAQGLGGGEVPGERADRSASDAPASVGSMRSPLGGVQQVDASNSSACSTICSDSARLDTQIVQYLARNDAALLSGGTQAPPAPSASEGDGLSSSEGVFVSFLDGFSVAAVACAAKGPKSGVESLLDLAEARVLGVRLGGAGLGDPSEGLPFVEEPEVESQEGAKSVEADLAAHGAKASQGVVESTVGAVQAQAEVEALGANMLARDALQRGDIAEGLRLLEAAQAKHLESVPRRPCECSERYSSFP</sequence>
<accession>A0ABN9XT97</accession>
<organism evidence="2 3">
    <name type="scientific">Prorocentrum cordatum</name>
    <dbReference type="NCBI Taxonomy" id="2364126"/>
    <lineage>
        <taxon>Eukaryota</taxon>
        <taxon>Sar</taxon>
        <taxon>Alveolata</taxon>
        <taxon>Dinophyceae</taxon>
        <taxon>Prorocentrales</taxon>
        <taxon>Prorocentraceae</taxon>
        <taxon>Prorocentrum</taxon>
    </lineage>
</organism>
<proteinExistence type="predicted"/>
<reference evidence="2" key="1">
    <citation type="submission" date="2023-10" db="EMBL/GenBank/DDBJ databases">
        <authorList>
            <person name="Chen Y."/>
            <person name="Shah S."/>
            <person name="Dougan E. K."/>
            <person name="Thang M."/>
            <person name="Chan C."/>
        </authorList>
    </citation>
    <scope>NUCLEOTIDE SEQUENCE [LARGE SCALE GENOMIC DNA]</scope>
</reference>